<dbReference type="OrthoDB" id="1682360at2759"/>
<reference evidence="8" key="1">
    <citation type="journal article" date="2019" name="Database">
        <title>The radish genome database (RadishGD): an integrated information resource for radish genomics.</title>
        <authorList>
            <person name="Yu H.J."/>
            <person name="Baek S."/>
            <person name="Lee Y.J."/>
            <person name="Cho A."/>
            <person name="Mun J.H."/>
        </authorList>
    </citation>
    <scope>NUCLEOTIDE SEQUENCE [LARGE SCALE GENOMIC DNA]</scope>
    <source>
        <strain evidence="8">cv. WK10039</strain>
    </source>
</reference>
<dbReference type="GO" id="GO:0016020">
    <property type="term" value="C:membrane"/>
    <property type="evidence" value="ECO:0007669"/>
    <property type="project" value="UniProtKB-SubCell"/>
</dbReference>
<accession>A0A9W3C990</accession>
<evidence type="ECO:0000256" key="5">
    <source>
        <dbReference type="ARBA" id="ARBA00023136"/>
    </source>
</evidence>
<organism evidence="8 9">
    <name type="scientific">Raphanus sativus</name>
    <name type="common">Radish</name>
    <name type="synonym">Raphanus raphanistrum var. sativus</name>
    <dbReference type="NCBI Taxonomy" id="3726"/>
    <lineage>
        <taxon>Eukaryota</taxon>
        <taxon>Viridiplantae</taxon>
        <taxon>Streptophyta</taxon>
        <taxon>Embryophyta</taxon>
        <taxon>Tracheophyta</taxon>
        <taxon>Spermatophyta</taxon>
        <taxon>Magnoliopsida</taxon>
        <taxon>eudicotyledons</taxon>
        <taxon>Gunneridae</taxon>
        <taxon>Pentapetalae</taxon>
        <taxon>rosids</taxon>
        <taxon>malvids</taxon>
        <taxon>Brassicales</taxon>
        <taxon>Brassicaceae</taxon>
        <taxon>Brassiceae</taxon>
        <taxon>Raphanus</taxon>
    </lineage>
</organism>
<sequence>MSYRVSSILLLILLDGSCLPSGFASVCDHHHNNELEEVFRCGIERKCHHHSLFPRPPSLEVDGDLLDRFCFWEKMRISLLLSCLLVSTCLFTSSSSQSADGVFMGTEVNSNIKIETFCLLLIRAGFVSLDCGGTEPFTDEHGLNWTPDDHLLYGSMYLTGVEDKFHLSVAARINFGAETEDPVRYPDDPYDRIWESDLLKKANCVSKNPQIRGCWDCTICSVFVNHEQMPTTYITCPVSIYNKMV</sequence>
<evidence type="ECO:0000256" key="6">
    <source>
        <dbReference type="SAM" id="SignalP"/>
    </source>
</evidence>
<evidence type="ECO:0000256" key="3">
    <source>
        <dbReference type="ARBA" id="ARBA00022729"/>
    </source>
</evidence>
<protein>
    <submittedName>
        <fullName evidence="9">Uncharacterized protein LOC130498625 isoform X1</fullName>
    </submittedName>
</protein>
<feature type="chain" id="PRO_5040893532" evidence="6">
    <location>
        <begin position="25"/>
        <end position="245"/>
    </location>
</feature>
<name>A0A9W3C990_RAPSA</name>
<dbReference type="GeneID" id="130498625"/>
<comment type="subcellular location">
    <subcellularLocation>
        <location evidence="1">Membrane</location>
        <topology evidence="1">Single-pass membrane protein</topology>
    </subcellularLocation>
</comment>
<evidence type="ECO:0000259" key="7">
    <source>
        <dbReference type="Pfam" id="PF12819"/>
    </source>
</evidence>
<reference evidence="9" key="2">
    <citation type="submission" date="2025-08" db="UniProtKB">
        <authorList>
            <consortium name="RefSeq"/>
        </authorList>
    </citation>
    <scope>IDENTIFICATION</scope>
    <source>
        <tissue evidence="9">Leaf</tissue>
    </source>
</reference>
<evidence type="ECO:0000313" key="9">
    <source>
        <dbReference type="RefSeq" id="XP_056848109.1"/>
    </source>
</evidence>
<evidence type="ECO:0000313" key="8">
    <source>
        <dbReference type="Proteomes" id="UP000504610"/>
    </source>
</evidence>
<dbReference type="AlphaFoldDB" id="A0A9W3C990"/>
<evidence type="ECO:0000256" key="4">
    <source>
        <dbReference type="ARBA" id="ARBA00022989"/>
    </source>
</evidence>
<keyword evidence="5" id="KW-0472">Membrane</keyword>
<dbReference type="Pfam" id="PF12819">
    <property type="entry name" value="Malectin_like"/>
    <property type="match status" value="1"/>
</dbReference>
<dbReference type="InterPro" id="IPR024788">
    <property type="entry name" value="Malectin-like_Carb-bd_dom"/>
</dbReference>
<proteinExistence type="predicted"/>
<feature type="domain" description="Malectin-like" evidence="7">
    <location>
        <begin position="154"/>
        <end position="197"/>
    </location>
</feature>
<keyword evidence="3 6" id="KW-0732">Signal</keyword>
<keyword evidence="4" id="KW-1133">Transmembrane helix</keyword>
<keyword evidence="8" id="KW-1185">Reference proteome</keyword>
<dbReference type="Proteomes" id="UP000504610">
    <property type="component" value="Chromosome 2"/>
</dbReference>
<dbReference type="RefSeq" id="XP_056848109.1">
    <property type="nucleotide sequence ID" value="XM_056992129.1"/>
</dbReference>
<keyword evidence="2" id="KW-0812">Transmembrane</keyword>
<dbReference type="KEGG" id="rsz:130498625"/>
<evidence type="ECO:0000256" key="1">
    <source>
        <dbReference type="ARBA" id="ARBA00004167"/>
    </source>
</evidence>
<feature type="signal peptide" evidence="6">
    <location>
        <begin position="1"/>
        <end position="24"/>
    </location>
</feature>
<gene>
    <name evidence="9" type="primary">LOC130498625</name>
</gene>
<evidence type="ECO:0000256" key="2">
    <source>
        <dbReference type="ARBA" id="ARBA00022692"/>
    </source>
</evidence>